<feature type="region of interest" description="Disordered" evidence="2">
    <location>
        <begin position="675"/>
        <end position="694"/>
    </location>
</feature>
<dbReference type="Gramene" id="ERN08754">
    <property type="protein sequence ID" value="ERN08754"/>
    <property type="gene ID" value="AMTR_s00017p00245850"/>
</dbReference>
<feature type="domain" description="Ubinuclein middle" evidence="4">
    <location>
        <begin position="424"/>
        <end position="599"/>
    </location>
</feature>
<evidence type="ECO:0000313" key="6">
    <source>
        <dbReference type="Proteomes" id="UP000017836"/>
    </source>
</evidence>
<gene>
    <name evidence="5" type="ORF">AMTR_s00017p00245850</name>
</gene>
<feature type="domain" description="Hpc2-related" evidence="3">
    <location>
        <begin position="124"/>
        <end position="172"/>
    </location>
</feature>
<evidence type="ECO:0000313" key="5">
    <source>
        <dbReference type="EMBL" id="ERN08754.1"/>
    </source>
</evidence>
<feature type="compositionally biased region" description="Basic and acidic residues" evidence="2">
    <location>
        <begin position="284"/>
        <end position="297"/>
    </location>
</feature>
<keyword evidence="1" id="KW-0597">Phosphoprotein</keyword>
<reference evidence="6" key="1">
    <citation type="journal article" date="2013" name="Science">
        <title>The Amborella genome and the evolution of flowering plants.</title>
        <authorList>
            <consortium name="Amborella Genome Project"/>
        </authorList>
    </citation>
    <scope>NUCLEOTIDE SEQUENCE [LARGE SCALE GENOMIC DNA]</scope>
</reference>
<name>W1PLX2_AMBTC</name>
<feature type="region of interest" description="Disordered" evidence="2">
    <location>
        <begin position="1"/>
        <end position="30"/>
    </location>
</feature>
<dbReference type="PANTHER" id="PTHR21669">
    <property type="entry name" value="CAPZ-INTERACTING PROTEIN AND RELATED PROTEINS"/>
    <property type="match status" value="1"/>
</dbReference>
<dbReference type="OrthoDB" id="68076at2759"/>
<feature type="compositionally biased region" description="Polar residues" evidence="2">
    <location>
        <begin position="644"/>
        <end position="665"/>
    </location>
</feature>
<evidence type="ECO:0008006" key="7">
    <source>
        <dbReference type="Google" id="ProtNLM"/>
    </source>
</evidence>
<dbReference type="PANTHER" id="PTHR21669:SF28">
    <property type="entry name" value="YEMANUCLEIN"/>
    <property type="match status" value="1"/>
</dbReference>
<feature type="region of interest" description="Disordered" evidence="2">
    <location>
        <begin position="264"/>
        <end position="309"/>
    </location>
</feature>
<feature type="region of interest" description="Disordered" evidence="2">
    <location>
        <begin position="726"/>
        <end position="754"/>
    </location>
</feature>
<dbReference type="OMA" id="WPAMVST"/>
<accession>W1PLX2</accession>
<feature type="compositionally biased region" description="Polar residues" evidence="2">
    <location>
        <begin position="272"/>
        <end position="283"/>
    </location>
</feature>
<organism evidence="5 6">
    <name type="scientific">Amborella trichopoda</name>
    <dbReference type="NCBI Taxonomy" id="13333"/>
    <lineage>
        <taxon>Eukaryota</taxon>
        <taxon>Viridiplantae</taxon>
        <taxon>Streptophyta</taxon>
        <taxon>Embryophyta</taxon>
        <taxon>Tracheophyta</taxon>
        <taxon>Spermatophyta</taxon>
        <taxon>Magnoliopsida</taxon>
        <taxon>Amborellales</taxon>
        <taxon>Amborellaceae</taxon>
        <taxon>Amborella</taxon>
    </lineage>
</organism>
<dbReference type="Pfam" id="PF14075">
    <property type="entry name" value="UBN_AB"/>
    <property type="match status" value="1"/>
</dbReference>
<dbReference type="AlphaFoldDB" id="W1PLX2"/>
<evidence type="ECO:0000259" key="4">
    <source>
        <dbReference type="Pfam" id="PF14075"/>
    </source>
</evidence>
<dbReference type="InterPro" id="IPR026947">
    <property type="entry name" value="UBN_middle_dom"/>
</dbReference>
<dbReference type="Pfam" id="PF08729">
    <property type="entry name" value="HUN"/>
    <property type="match status" value="1"/>
</dbReference>
<feature type="compositionally biased region" description="Low complexity" evidence="2">
    <location>
        <begin position="7"/>
        <end position="26"/>
    </location>
</feature>
<dbReference type="Proteomes" id="UP000017836">
    <property type="component" value="Unassembled WGS sequence"/>
</dbReference>
<dbReference type="InterPro" id="IPR014840">
    <property type="entry name" value="HRD"/>
</dbReference>
<sequence>MGEERGGPSVVARASVSPSGAVASSSLYDPKGAISQRQSFSVDLRPGETTIVSWKRLVKDSNKAIRNSASVEPPVGAHPALESRIAPEGHARHELEDVVPPSNRFSAVIQKIERLYKGRESSDEEDLDDIPDDDQYDTDDSFIDDAELDEYFQVDKSETKHNGFFVNRGKLEKTNDPISSPVHAPKKRRRRDLNNAISENAAENLPKRHLNVGGVRMKAAARNAPLVGNKLSVPSQTAKTSVGGELGHDIKSSQNQLIACVETSKQKPLDSSMKQENSISTKLPNKDISMEDKDGSKQKPGLLPSGEGASKLTVNKEHAHPIDRDLLDKGNPVQVESQHKKALKDAKGLLPSSKIRPKEGVGSSDMRDTHILASKSPLQKMKLPSLASKEGAAVRPKGTMLERAIRELENKVAELRPPAMDLQEVDASAQGIKRRLPQDIKQKLAKVARLAQSSQGRISEELINRLMSILGHVVQIKTLKRHMKEMVELGLSAKQEKEDKLQKMKNEVTEMVKEQVSILKSKEADMHKLSSDDFQDAPNSDEKGALKGRYKWDNATEDRLCDLYDQYVEGMDEDKGPQIRKLYVELAELWPEGWMDNNGIKYAVCRAKERRKRLYGHGKDGEKLRRKKISSAAVRVEENLGAAATNSQARSLQERPPSNQQQPYTSHGHLIIHNTLSSSSPRNHALGALPNRTSDSFISNEATGAILEKVRRTTIDHESGLVSKKLKRKSMEASGSPMYPSKLQSLDGKQSSSLHHHKLNKHHSSLVQHHHKANSTVSAACLPPASSYELLKNS</sequence>
<dbReference type="EMBL" id="KI393256">
    <property type="protein sequence ID" value="ERN08754.1"/>
    <property type="molecule type" value="Genomic_DNA"/>
</dbReference>
<dbReference type="HOGENOM" id="CLU_016217_1_0_1"/>
<evidence type="ECO:0000259" key="3">
    <source>
        <dbReference type="Pfam" id="PF08729"/>
    </source>
</evidence>
<protein>
    <recommendedName>
        <fullName evidence="7">Hpc2-related domain-containing protein</fullName>
    </recommendedName>
</protein>
<dbReference type="KEGG" id="atr:18436888"/>
<proteinExistence type="predicted"/>
<dbReference type="eggNOG" id="ENOG502QRNW">
    <property type="taxonomic scope" value="Eukaryota"/>
</dbReference>
<keyword evidence="6" id="KW-1185">Reference proteome</keyword>
<feature type="region of interest" description="Disordered" evidence="2">
    <location>
        <begin position="642"/>
        <end position="665"/>
    </location>
</feature>
<feature type="region of interest" description="Disordered" evidence="2">
    <location>
        <begin position="116"/>
        <end position="140"/>
    </location>
</feature>
<feature type="compositionally biased region" description="Acidic residues" evidence="2">
    <location>
        <begin position="122"/>
        <end position="140"/>
    </location>
</feature>
<evidence type="ECO:0000256" key="2">
    <source>
        <dbReference type="SAM" id="MobiDB-lite"/>
    </source>
</evidence>
<evidence type="ECO:0000256" key="1">
    <source>
        <dbReference type="ARBA" id="ARBA00022553"/>
    </source>
</evidence>
<dbReference type="STRING" id="13333.W1PLX2"/>
<dbReference type="GO" id="GO:0006325">
    <property type="term" value="P:chromatin organization"/>
    <property type="evidence" value="ECO:0000318"/>
    <property type="project" value="GO_Central"/>
</dbReference>
<dbReference type="GO" id="GO:0005634">
    <property type="term" value="C:nucleus"/>
    <property type="evidence" value="ECO:0000318"/>
    <property type="project" value="GO_Central"/>
</dbReference>
<feature type="region of interest" description="Disordered" evidence="2">
    <location>
        <begin position="171"/>
        <end position="210"/>
    </location>
</feature>